<evidence type="ECO:0000313" key="2">
    <source>
        <dbReference type="EMBL" id="PVU60765.1"/>
    </source>
</evidence>
<accession>A0AAX1BP39</accession>
<sequence>MASISKKLLSRKISKWSVDRKFNFAEIVNFQVPRPPANIRPERIEQAGGSRKNFAAPASKKARPRAGFCGGPAPHTVKPGNISRPSGEYCRSGATNPFKAAFPFFRSELARKRKNRRNARLKGVGRA</sequence>
<gene>
    <name evidence="2" type="ORF">CP554_20785</name>
</gene>
<dbReference type="EMBL" id="PCFF01000030">
    <property type="protein sequence ID" value="PVU60765.1"/>
    <property type="molecule type" value="Genomic_DNA"/>
</dbReference>
<name>A0AAX1BP39_KLEPN</name>
<evidence type="ECO:0000313" key="3">
    <source>
        <dbReference type="Proteomes" id="UP000245817"/>
    </source>
</evidence>
<dbReference type="AlphaFoldDB" id="A0AAX1BP39"/>
<dbReference type="Proteomes" id="UP000245817">
    <property type="component" value="Unassembled WGS sequence"/>
</dbReference>
<proteinExistence type="predicted"/>
<feature type="region of interest" description="Disordered" evidence="1">
    <location>
        <begin position="41"/>
        <end position="88"/>
    </location>
</feature>
<comment type="caution">
    <text evidence="2">The sequence shown here is derived from an EMBL/GenBank/DDBJ whole genome shotgun (WGS) entry which is preliminary data.</text>
</comment>
<evidence type="ECO:0000256" key="1">
    <source>
        <dbReference type="SAM" id="MobiDB-lite"/>
    </source>
</evidence>
<organism evidence="2 3">
    <name type="scientific">Klebsiella pneumoniae</name>
    <dbReference type="NCBI Taxonomy" id="573"/>
    <lineage>
        <taxon>Bacteria</taxon>
        <taxon>Pseudomonadati</taxon>
        <taxon>Pseudomonadota</taxon>
        <taxon>Gammaproteobacteria</taxon>
        <taxon>Enterobacterales</taxon>
        <taxon>Enterobacteriaceae</taxon>
        <taxon>Klebsiella/Raoultella group</taxon>
        <taxon>Klebsiella</taxon>
        <taxon>Klebsiella pneumoniae complex</taxon>
    </lineage>
</organism>
<protein>
    <submittedName>
        <fullName evidence="2">Uncharacterized protein</fullName>
    </submittedName>
</protein>
<reference evidence="2 3" key="1">
    <citation type="submission" date="2017-09" db="EMBL/GenBank/DDBJ databases">
        <title>Molecular Epidemiology of Livestock-Associated Methicillin Resistant Staphylococcus aureus (LA-MRSA) and Extended-Spectrum Beta-Lactamase (ESBL)-Producing Enterobacteriaceae in Pigs and Exposed Workers in Cameroon and South Africa.</title>
        <authorList>
            <person name="Founou L."/>
            <person name="Founou R.C."/>
            <person name="Allam M."/>
            <person name="Ismail A."/>
            <person name="Essack S.Y."/>
        </authorList>
    </citation>
    <scope>NUCLEOTIDE SEQUENCE [LARGE SCALE GENOMIC DNA]</scope>
    <source>
        <strain evidence="2 3">HH516E4IA</strain>
    </source>
</reference>